<keyword evidence="1" id="KW-0175">Coiled coil</keyword>
<protein>
    <submittedName>
        <fullName evidence="4">Uncharacterized protein</fullName>
    </submittedName>
</protein>
<evidence type="ECO:0000256" key="1">
    <source>
        <dbReference type="SAM" id="Coils"/>
    </source>
</evidence>
<feature type="compositionally biased region" description="Polar residues" evidence="2">
    <location>
        <begin position="218"/>
        <end position="227"/>
    </location>
</feature>
<feature type="coiled-coil region" evidence="1">
    <location>
        <begin position="60"/>
        <end position="115"/>
    </location>
</feature>
<dbReference type="EMBL" id="NEVS01000004">
    <property type="protein sequence ID" value="OZI62481.1"/>
    <property type="molecule type" value="Genomic_DNA"/>
</dbReference>
<evidence type="ECO:0000256" key="2">
    <source>
        <dbReference type="SAM" id="MobiDB-lite"/>
    </source>
</evidence>
<keyword evidence="3" id="KW-0812">Transmembrane</keyword>
<dbReference type="RefSeq" id="WP_094843859.1">
    <property type="nucleotide sequence ID" value="NZ_NEVS01000004.1"/>
</dbReference>
<dbReference type="AlphaFoldDB" id="A0A261ULH2"/>
<keyword evidence="5" id="KW-1185">Reference proteome</keyword>
<organism evidence="4 5">
    <name type="scientific">Bordetella genomosp. 11</name>
    <dbReference type="NCBI Taxonomy" id="1416808"/>
    <lineage>
        <taxon>Bacteria</taxon>
        <taxon>Pseudomonadati</taxon>
        <taxon>Pseudomonadota</taxon>
        <taxon>Betaproteobacteria</taxon>
        <taxon>Burkholderiales</taxon>
        <taxon>Alcaligenaceae</taxon>
        <taxon>Bordetella</taxon>
    </lineage>
</organism>
<dbReference type="InterPro" id="IPR046703">
    <property type="entry name" value="DUF6776"/>
</dbReference>
<keyword evidence="3" id="KW-0472">Membrane</keyword>
<reference evidence="5" key="1">
    <citation type="submission" date="2017-05" db="EMBL/GenBank/DDBJ databases">
        <title>Complete and WGS of Bordetella genogroups.</title>
        <authorList>
            <person name="Spilker T."/>
            <person name="Lipuma J."/>
        </authorList>
    </citation>
    <scope>NUCLEOTIDE SEQUENCE [LARGE SCALE GENOMIC DNA]</scope>
    <source>
        <strain evidence="5">AU8856</strain>
    </source>
</reference>
<feature type="transmembrane region" description="Helical" evidence="3">
    <location>
        <begin position="21"/>
        <end position="46"/>
    </location>
</feature>
<dbReference type="OrthoDB" id="8585321at2"/>
<sequence length="297" mass="30109">MNRQPPDAPVVPAQDRQSWSFRAGVVAGALGLVALAGIVLGLAMLFRPAGTDGTTTQERLAALQARAGQAEAQVQGLRGQLAASDADLAVERAARRTLEDNVAALQAQAGELRDRVAFYDQLLPAGPAGTLSIRAVSVARVPAGLRYRVLLMRSARPGLAPFVGSLRFVASGLRDGVEVRLPLAPLQTASGEPDRASGAPMPPSGSSPDAGTAISDPGKSSSAQAGGTTLPGGGQALAPDGTNAVAAASALVPLEVDQYRSSEGILALPPDFTPTEVAVEVVQDGAVQASQQAAVAF</sequence>
<proteinExistence type="predicted"/>
<gene>
    <name evidence="4" type="ORF">CAL28_25245</name>
</gene>
<dbReference type="Proteomes" id="UP000215767">
    <property type="component" value="Unassembled WGS sequence"/>
</dbReference>
<comment type="caution">
    <text evidence="4">The sequence shown here is derived from an EMBL/GenBank/DDBJ whole genome shotgun (WGS) entry which is preliminary data.</text>
</comment>
<evidence type="ECO:0000256" key="3">
    <source>
        <dbReference type="SAM" id="Phobius"/>
    </source>
</evidence>
<evidence type="ECO:0000313" key="5">
    <source>
        <dbReference type="Proteomes" id="UP000215767"/>
    </source>
</evidence>
<evidence type="ECO:0000313" key="4">
    <source>
        <dbReference type="EMBL" id="OZI62481.1"/>
    </source>
</evidence>
<accession>A0A261ULH2</accession>
<dbReference type="Pfam" id="PF20567">
    <property type="entry name" value="DUF6776"/>
    <property type="match status" value="1"/>
</dbReference>
<keyword evidence="3" id="KW-1133">Transmembrane helix</keyword>
<name>A0A261ULH2_9BORD</name>
<feature type="region of interest" description="Disordered" evidence="2">
    <location>
        <begin position="185"/>
        <end position="237"/>
    </location>
</feature>